<dbReference type="Pfam" id="PF13624">
    <property type="entry name" value="SurA_N_3"/>
    <property type="match status" value="1"/>
</dbReference>
<dbReference type="Gene3D" id="1.10.4030.10">
    <property type="entry name" value="Porin chaperone SurA, peptide-binding domain"/>
    <property type="match status" value="1"/>
</dbReference>
<dbReference type="GO" id="GO:0003755">
    <property type="term" value="F:peptidyl-prolyl cis-trans isomerase activity"/>
    <property type="evidence" value="ECO:0007669"/>
    <property type="project" value="UniProtKB-KW"/>
</dbReference>
<evidence type="ECO:0000256" key="6">
    <source>
        <dbReference type="PROSITE-ProRule" id="PRU00278"/>
    </source>
</evidence>
<dbReference type="OrthoDB" id="2677468at2"/>
<accession>A0A4R4E8B4</accession>
<keyword evidence="5 6" id="KW-0413">Isomerase</keyword>
<dbReference type="AlphaFoldDB" id="A0A4R4E8B4"/>
<evidence type="ECO:0000256" key="5">
    <source>
        <dbReference type="ARBA" id="ARBA00023235"/>
    </source>
</evidence>
<dbReference type="Proteomes" id="UP000295418">
    <property type="component" value="Unassembled WGS sequence"/>
</dbReference>
<dbReference type="InterPro" id="IPR050245">
    <property type="entry name" value="PrsA_foldase"/>
</dbReference>
<evidence type="ECO:0000256" key="1">
    <source>
        <dbReference type="ARBA" id="ARBA00000971"/>
    </source>
</evidence>
<dbReference type="Pfam" id="PF13145">
    <property type="entry name" value="Rotamase_2"/>
    <property type="match status" value="1"/>
</dbReference>
<comment type="caution">
    <text evidence="8">The sequence shown here is derived from an EMBL/GenBank/DDBJ whole genome shotgun (WGS) entry which is preliminary data.</text>
</comment>
<organism evidence="8 9">
    <name type="scientific">Paenibacillus albiflavus</name>
    <dbReference type="NCBI Taxonomy" id="2545760"/>
    <lineage>
        <taxon>Bacteria</taxon>
        <taxon>Bacillati</taxon>
        <taxon>Bacillota</taxon>
        <taxon>Bacilli</taxon>
        <taxon>Bacillales</taxon>
        <taxon>Paenibacillaceae</taxon>
        <taxon>Paenibacillus</taxon>
    </lineage>
</organism>
<dbReference type="SUPFAM" id="SSF54534">
    <property type="entry name" value="FKBP-like"/>
    <property type="match status" value="1"/>
</dbReference>
<name>A0A4R4E8B4_9BACL</name>
<proteinExistence type="predicted"/>
<dbReference type="SUPFAM" id="SSF109998">
    <property type="entry name" value="Triger factor/SurA peptide-binding domain-like"/>
    <property type="match status" value="1"/>
</dbReference>
<dbReference type="PANTHER" id="PTHR47245">
    <property type="entry name" value="PEPTIDYLPROLYL ISOMERASE"/>
    <property type="match status" value="1"/>
</dbReference>
<evidence type="ECO:0000256" key="4">
    <source>
        <dbReference type="ARBA" id="ARBA00023110"/>
    </source>
</evidence>
<dbReference type="InterPro" id="IPR046357">
    <property type="entry name" value="PPIase_dom_sf"/>
</dbReference>
<evidence type="ECO:0000256" key="2">
    <source>
        <dbReference type="ARBA" id="ARBA00013194"/>
    </source>
</evidence>
<gene>
    <name evidence="8" type="ORF">E0485_19700</name>
</gene>
<reference evidence="8 9" key="1">
    <citation type="submission" date="2019-03" db="EMBL/GenBank/DDBJ databases">
        <authorList>
            <person name="Kim M.K.M."/>
        </authorList>
    </citation>
    <scope>NUCLEOTIDE SEQUENCE [LARGE SCALE GENOMIC DNA]</scope>
    <source>
        <strain evidence="8 9">18JY21-1</strain>
    </source>
</reference>
<protein>
    <recommendedName>
        <fullName evidence="2">peptidylprolyl isomerase</fullName>
        <ecNumber evidence="2">5.2.1.8</ecNumber>
    </recommendedName>
</protein>
<dbReference type="EMBL" id="SKFG01000026">
    <property type="protein sequence ID" value="TCZ74341.1"/>
    <property type="molecule type" value="Genomic_DNA"/>
</dbReference>
<comment type="catalytic activity">
    <reaction evidence="1">
        <text>[protein]-peptidylproline (omega=180) = [protein]-peptidylproline (omega=0)</text>
        <dbReference type="Rhea" id="RHEA:16237"/>
        <dbReference type="Rhea" id="RHEA-COMP:10747"/>
        <dbReference type="Rhea" id="RHEA-COMP:10748"/>
        <dbReference type="ChEBI" id="CHEBI:83833"/>
        <dbReference type="ChEBI" id="CHEBI:83834"/>
        <dbReference type="EC" id="5.2.1.8"/>
    </reaction>
</comment>
<dbReference type="EC" id="5.2.1.8" evidence="2"/>
<dbReference type="RefSeq" id="WP_132419780.1">
    <property type="nucleotide sequence ID" value="NZ_SKFG01000026.1"/>
</dbReference>
<evidence type="ECO:0000313" key="9">
    <source>
        <dbReference type="Proteomes" id="UP000295418"/>
    </source>
</evidence>
<sequence length="318" mass="35821">MDKRRIKLLLIVGGVSLCATVLLFVLFVSLFGGKGTNGASSRTDGQAGSNNVIARIGDIEITADQLYENLVRSYGNEMLNRMIDNQAVRIEAKSSGISVSEEEIEEELKRMSVGYKDMNEYYDAMKQQLGLSREDLHSDAEYNLLLEKIATKDITITDKQINDYMKSHQKEFKPRKEFHIQQMILPTREHAIKAMKELDKGIDFAIIARDRSVDDASAVEGGDIGWVENDDPFIPVEILNAADKLKVGTISGVVELSNGNYAIIKLLELKKEQQEPEDNVREKVRKQLALQNALPVKDIVEQLRKKHGAIILDNRFIM</sequence>
<dbReference type="PANTHER" id="PTHR47245:SF1">
    <property type="entry name" value="FOLDASE PROTEIN PRSA"/>
    <property type="match status" value="1"/>
</dbReference>
<dbReference type="Gene3D" id="3.10.50.40">
    <property type="match status" value="1"/>
</dbReference>
<evidence type="ECO:0000256" key="3">
    <source>
        <dbReference type="ARBA" id="ARBA00022729"/>
    </source>
</evidence>
<dbReference type="InterPro" id="IPR000297">
    <property type="entry name" value="PPIase_PpiC"/>
</dbReference>
<feature type="domain" description="PpiC" evidence="7">
    <location>
        <begin position="175"/>
        <end position="263"/>
    </location>
</feature>
<evidence type="ECO:0000259" key="7">
    <source>
        <dbReference type="PROSITE" id="PS50198"/>
    </source>
</evidence>
<evidence type="ECO:0000313" key="8">
    <source>
        <dbReference type="EMBL" id="TCZ74341.1"/>
    </source>
</evidence>
<keyword evidence="3" id="KW-0732">Signal</keyword>
<keyword evidence="9" id="KW-1185">Reference proteome</keyword>
<dbReference type="PROSITE" id="PS50198">
    <property type="entry name" value="PPIC_PPIASE_2"/>
    <property type="match status" value="1"/>
</dbReference>
<keyword evidence="4 6" id="KW-0697">Rotamase</keyword>
<dbReference type="InterPro" id="IPR027304">
    <property type="entry name" value="Trigger_fact/SurA_dom_sf"/>
</dbReference>